<name>A0A0X8FJH9_9LACT</name>
<dbReference type="RefSeq" id="WP_067977162.1">
    <property type="nucleotide sequence ID" value="NZ_CP014163.1"/>
</dbReference>
<sequence length="307" mass="34648">MTKPLDMPNAYQSYLRTGIKAYITGDKLGMLENFDCAKAYQINHEDYLASFFSILAEHQLIGEIIKTIDWLNQANIFKDPSDLYPYINLLANFDLDQATGQTLHGQAAFFVLVNQALANLLPQKDGVRPDQDQLAASLSQYLDRVNTLSLVDQVQVQSLLADLPAEVQVSWARSFLAAGAKGLLRSDLLQLVANQVEAGDDNEIDYLNFNQRPAEIKPSDLAKLDLTAYINEGLAYIAEISQDDPSQEAWLEEEWRLLAYYFYPDFDLLQACPGQIIDALLANIQGRSHWDQALLSLVNQVRRQLYR</sequence>
<dbReference type="EMBL" id="CP014163">
    <property type="protein sequence ID" value="AMB98503.1"/>
    <property type="molecule type" value="Genomic_DNA"/>
</dbReference>
<dbReference type="KEGG" id="auh:AWM75_00185"/>
<organism evidence="1 2">
    <name type="scientific">Aerococcus urinaehominis</name>
    <dbReference type="NCBI Taxonomy" id="128944"/>
    <lineage>
        <taxon>Bacteria</taxon>
        <taxon>Bacillati</taxon>
        <taxon>Bacillota</taxon>
        <taxon>Bacilli</taxon>
        <taxon>Lactobacillales</taxon>
        <taxon>Aerococcaceae</taxon>
        <taxon>Aerococcus</taxon>
    </lineage>
</organism>
<dbReference type="STRING" id="128944.AWM75_00185"/>
<keyword evidence="2" id="KW-1185">Reference proteome</keyword>
<gene>
    <name evidence="1" type="ORF">AWM75_00185</name>
</gene>
<reference evidence="1 2" key="1">
    <citation type="journal article" date="2016" name="Genome Announc.">
        <title>Complete Genome Sequences of Aerococcus christensenii CCUG 28831T, Aerococcus sanguinicola CCUG 43001T, Aerococcus urinae CCUG 36881T, Aerococcus urinaeequi CCUG 28094T, Aerococcus urinaehominis CCUG 42038 BT, and Aerococcus viridans CCUG 4311T.</title>
        <authorList>
            <person name="Carkaci D."/>
            <person name="Dargis R."/>
            <person name="Nielsen X.C."/>
            <person name="Skovgaard O."/>
            <person name="Fuursted K."/>
            <person name="Christensen J.J."/>
        </authorList>
    </citation>
    <scope>NUCLEOTIDE SEQUENCE [LARGE SCALE GENOMIC DNA]</scope>
    <source>
        <strain evidence="1 2">CCUG42038B</strain>
    </source>
</reference>
<evidence type="ECO:0000313" key="1">
    <source>
        <dbReference type="EMBL" id="AMB98503.1"/>
    </source>
</evidence>
<proteinExistence type="predicted"/>
<dbReference type="AlphaFoldDB" id="A0A0X8FJH9"/>
<reference evidence="2" key="2">
    <citation type="submission" date="2016-01" db="EMBL/GenBank/DDBJ databases">
        <title>Six Aerococcus type strain genome sequencing and assembly using PacBio and Illumina Hiseq.</title>
        <authorList>
            <person name="Carkaci D."/>
            <person name="Dargis R."/>
            <person name="Nielsen X.C."/>
            <person name="Skovgaard O."/>
            <person name="Fuursted K."/>
            <person name="Christensen J.J."/>
        </authorList>
    </citation>
    <scope>NUCLEOTIDE SEQUENCE [LARGE SCALE GENOMIC DNA]</scope>
    <source>
        <strain evidence="2">CCUG42038B</strain>
    </source>
</reference>
<accession>A0A0X8FJH9</accession>
<evidence type="ECO:0000313" key="2">
    <source>
        <dbReference type="Proteomes" id="UP000062260"/>
    </source>
</evidence>
<dbReference type="Proteomes" id="UP000062260">
    <property type="component" value="Chromosome"/>
</dbReference>
<protein>
    <submittedName>
        <fullName evidence="1">Uncharacterized protein</fullName>
    </submittedName>
</protein>